<reference evidence="1 2" key="1">
    <citation type="submission" date="2019-07" db="EMBL/GenBank/DDBJ databases">
        <authorList>
            <person name="Kim J."/>
        </authorList>
    </citation>
    <scope>NUCLEOTIDE SEQUENCE [LARGE SCALE GENOMIC DNA]</scope>
    <source>
        <strain evidence="1 2">N4</strain>
    </source>
</reference>
<dbReference type="OrthoDB" id="2610621at2"/>
<keyword evidence="2" id="KW-1185">Reference proteome</keyword>
<evidence type="ECO:0000313" key="2">
    <source>
        <dbReference type="Proteomes" id="UP000318102"/>
    </source>
</evidence>
<sequence length="244" mass="29176">MSNISFFIGSCSKQDFVLGLATLLSRAGRRVLLVDAMNMPWLTYRNQTWINKEKWCRWNGMDTISGILHWEELIQISRQQEIDLDSYDDVLIDTDRLTFCDATTFMSARERVMVQTVEAYAIHRNMEWIKSFRLLHDVDLNREIRLLILNTVDHVKEVAYIMEHLQSIYVTPKEEATFIPFDEENWAAYLYNEVNERTDLSKYTKIARTVWRIWLERSCGPISDRNWRKLLRSDKKGRWWHEAM</sequence>
<comment type="caution">
    <text evidence="1">The sequence shown here is derived from an EMBL/GenBank/DDBJ whole genome shotgun (WGS) entry which is preliminary data.</text>
</comment>
<dbReference type="InterPro" id="IPR027417">
    <property type="entry name" value="P-loop_NTPase"/>
</dbReference>
<evidence type="ECO:0000313" key="1">
    <source>
        <dbReference type="EMBL" id="TVX93100.1"/>
    </source>
</evidence>
<dbReference type="EMBL" id="VNJK01000001">
    <property type="protein sequence ID" value="TVX93100.1"/>
    <property type="molecule type" value="Genomic_DNA"/>
</dbReference>
<name>A0A559IZP9_9BACL</name>
<dbReference type="Gene3D" id="3.40.50.300">
    <property type="entry name" value="P-loop containing nucleotide triphosphate hydrolases"/>
    <property type="match status" value="1"/>
</dbReference>
<dbReference type="AlphaFoldDB" id="A0A559IZP9"/>
<protein>
    <submittedName>
        <fullName evidence="1">Uncharacterized protein</fullName>
    </submittedName>
</protein>
<accession>A0A559IZP9</accession>
<dbReference type="Proteomes" id="UP000318102">
    <property type="component" value="Unassembled WGS sequence"/>
</dbReference>
<organism evidence="1 2">
    <name type="scientific">Paenibacillus agilis</name>
    <dbReference type="NCBI Taxonomy" id="3020863"/>
    <lineage>
        <taxon>Bacteria</taxon>
        <taxon>Bacillati</taxon>
        <taxon>Bacillota</taxon>
        <taxon>Bacilli</taxon>
        <taxon>Bacillales</taxon>
        <taxon>Paenibacillaceae</taxon>
        <taxon>Paenibacillus</taxon>
    </lineage>
</organism>
<dbReference type="RefSeq" id="WP_144989252.1">
    <property type="nucleotide sequence ID" value="NZ_VNJK01000001.1"/>
</dbReference>
<proteinExistence type="predicted"/>
<dbReference type="SUPFAM" id="SSF52540">
    <property type="entry name" value="P-loop containing nucleoside triphosphate hydrolases"/>
    <property type="match status" value="1"/>
</dbReference>
<gene>
    <name evidence="1" type="ORF">FPZ44_08520</name>
</gene>